<dbReference type="Pfam" id="PF20151">
    <property type="entry name" value="DUF6533"/>
    <property type="match status" value="1"/>
</dbReference>
<feature type="domain" description="DUF6533" evidence="2">
    <location>
        <begin position="23"/>
        <end position="68"/>
    </location>
</feature>
<protein>
    <recommendedName>
        <fullName evidence="2">DUF6533 domain-containing protein</fullName>
    </recommendedName>
</protein>
<keyword evidence="1" id="KW-0472">Membrane</keyword>
<dbReference type="Proteomes" id="UP000757232">
    <property type="component" value="Unassembled WGS sequence"/>
</dbReference>
<organism evidence="3 4">
    <name type="scientific">Sanghuangporus baumii</name>
    <name type="common">Phellinus baumii</name>
    <dbReference type="NCBI Taxonomy" id="108892"/>
    <lineage>
        <taxon>Eukaryota</taxon>
        <taxon>Fungi</taxon>
        <taxon>Dikarya</taxon>
        <taxon>Basidiomycota</taxon>
        <taxon>Agaricomycotina</taxon>
        <taxon>Agaricomycetes</taxon>
        <taxon>Hymenochaetales</taxon>
        <taxon>Hymenochaetaceae</taxon>
        <taxon>Sanghuangporus</taxon>
    </lineage>
</organism>
<keyword evidence="4" id="KW-1185">Reference proteome</keyword>
<feature type="transmembrane region" description="Helical" evidence="1">
    <location>
        <begin position="22"/>
        <end position="40"/>
    </location>
</feature>
<name>A0A9Q5I2J6_SANBA</name>
<feature type="transmembrane region" description="Helical" evidence="1">
    <location>
        <begin position="61"/>
        <end position="87"/>
    </location>
</feature>
<evidence type="ECO:0000313" key="4">
    <source>
        <dbReference type="Proteomes" id="UP000757232"/>
    </source>
</evidence>
<evidence type="ECO:0000313" key="3">
    <source>
        <dbReference type="EMBL" id="OCB90508.1"/>
    </source>
</evidence>
<reference evidence="3" key="1">
    <citation type="submission" date="2016-06" db="EMBL/GenBank/DDBJ databases">
        <title>Draft Genome sequence of the fungus Inonotus baumii.</title>
        <authorList>
            <person name="Zhu H."/>
            <person name="Lin W."/>
        </authorList>
    </citation>
    <scope>NUCLEOTIDE SEQUENCE</scope>
    <source>
        <strain evidence="3">821</strain>
    </source>
</reference>
<accession>A0A9Q5I2J6</accession>
<dbReference type="OrthoDB" id="2638860at2759"/>
<sequence length="251" mass="28089">MEYIQAEPSIVPLLFSEIVFRQYFHVALVTILVYQSLIMLDKEIKYFWSNPRSSVSWIYFANHYAGLLGAICNIADVVTIVLIDYILLIRVLALYHNNTKLSVCLKLMLPFLSALRMESRFARLSDSGVTLYILSWIIPITFGLILLILALYKAAEHWRASSGLRGLELVRVVIRDQFLYYGFVIFCCVLKIVTVAVENPIASVLLVAVGSPTLLCILGGQLLINLKEAGERGANGGTNYTPKSVSSMEFA</sequence>
<feature type="transmembrane region" description="Helical" evidence="1">
    <location>
        <begin position="178"/>
        <end position="197"/>
    </location>
</feature>
<feature type="transmembrane region" description="Helical" evidence="1">
    <location>
        <begin position="129"/>
        <end position="152"/>
    </location>
</feature>
<dbReference type="EMBL" id="LNZH02000127">
    <property type="protein sequence ID" value="OCB90508.1"/>
    <property type="molecule type" value="Genomic_DNA"/>
</dbReference>
<dbReference type="AlphaFoldDB" id="A0A9Q5I2J6"/>
<dbReference type="InterPro" id="IPR045340">
    <property type="entry name" value="DUF6533"/>
</dbReference>
<keyword evidence="1" id="KW-0812">Transmembrane</keyword>
<evidence type="ECO:0000259" key="2">
    <source>
        <dbReference type="Pfam" id="PF20151"/>
    </source>
</evidence>
<comment type="caution">
    <text evidence="3">The sequence shown here is derived from an EMBL/GenBank/DDBJ whole genome shotgun (WGS) entry which is preliminary data.</text>
</comment>
<gene>
    <name evidence="3" type="ORF">A7U60_g2242</name>
</gene>
<evidence type="ECO:0000256" key="1">
    <source>
        <dbReference type="SAM" id="Phobius"/>
    </source>
</evidence>
<keyword evidence="1" id="KW-1133">Transmembrane helix</keyword>
<feature type="transmembrane region" description="Helical" evidence="1">
    <location>
        <begin position="204"/>
        <end position="224"/>
    </location>
</feature>
<proteinExistence type="predicted"/>